<dbReference type="Proteomes" id="UP000634647">
    <property type="component" value="Unassembled WGS sequence"/>
</dbReference>
<dbReference type="Pfam" id="PF00582">
    <property type="entry name" value="Usp"/>
    <property type="match status" value="1"/>
</dbReference>
<sequence>MSYKTLLTVLTSPDGAEGTLAAATAIAHRERAHLEVLCLGIDRTHAGYYEAGVNMMLQQEMIDRAKADAQDLTKKTRAILSGETIGWSVEAGVAQIGGVGTTVALHARFADLVVLPPPYGPGRGPEDEATIEAALFAGQAPVLVVPASGLREGFGRHIVAAWNQSNESLIAVRRALPLLIEADVVNIAIVDPPQHGPERSDPGGLLSQMLARHGVKVEVSVLAKTLPLVSEVLKRHLRDQNADLLVMGAYGHSRLREAILGGATRAMLEGAELPVFMAH</sequence>
<reference evidence="3" key="3">
    <citation type="submission" date="2023-06" db="EMBL/GenBank/DDBJ databases">
        <authorList>
            <person name="Sun Q."/>
            <person name="Zhou Y."/>
        </authorList>
    </citation>
    <scope>NUCLEOTIDE SEQUENCE</scope>
    <source>
        <strain evidence="3">CGMCC 1.10859</strain>
    </source>
</reference>
<reference evidence="3" key="1">
    <citation type="journal article" date="2014" name="Int. J. Syst. Evol. Microbiol.">
        <title>Complete genome sequence of Corynebacterium casei LMG S-19264T (=DSM 44701T), isolated from a smear-ripened cheese.</title>
        <authorList>
            <consortium name="US DOE Joint Genome Institute (JGI-PGF)"/>
            <person name="Walter F."/>
            <person name="Albersmeier A."/>
            <person name="Kalinowski J."/>
            <person name="Ruckert C."/>
        </authorList>
    </citation>
    <scope>NUCLEOTIDE SEQUENCE</scope>
    <source>
        <strain evidence="3">CGMCC 1.10859</strain>
    </source>
</reference>
<dbReference type="InterPro" id="IPR006015">
    <property type="entry name" value="Universal_stress_UspA"/>
</dbReference>
<evidence type="ECO:0000313" key="4">
    <source>
        <dbReference type="EMBL" id="SDW03904.1"/>
    </source>
</evidence>
<dbReference type="Gene3D" id="3.40.50.12370">
    <property type="match status" value="1"/>
</dbReference>
<name>A0AAN4UNY6_9RHOB</name>
<gene>
    <name evidence="3" type="ORF">GCM10008024_04250</name>
    <name evidence="4" type="ORF">SAMN05444006_101123</name>
</gene>
<dbReference type="InterPro" id="IPR006016">
    <property type="entry name" value="UspA"/>
</dbReference>
<dbReference type="PRINTS" id="PR01438">
    <property type="entry name" value="UNVRSLSTRESS"/>
</dbReference>
<comment type="caution">
    <text evidence="3">The sequence shown here is derived from an EMBL/GenBank/DDBJ whole genome shotgun (WGS) entry which is preliminary data.</text>
</comment>
<protein>
    <submittedName>
        <fullName evidence="3 4">Universal stress protein</fullName>
    </submittedName>
</protein>
<comment type="similarity">
    <text evidence="1">Belongs to the universal stress protein A family.</text>
</comment>
<evidence type="ECO:0000259" key="2">
    <source>
        <dbReference type="Pfam" id="PF00582"/>
    </source>
</evidence>
<accession>A0AAN4UNY6</accession>
<keyword evidence="5" id="KW-1185">Reference proteome</keyword>
<evidence type="ECO:0000256" key="1">
    <source>
        <dbReference type="ARBA" id="ARBA00008791"/>
    </source>
</evidence>
<evidence type="ECO:0000313" key="6">
    <source>
        <dbReference type="Proteomes" id="UP000634647"/>
    </source>
</evidence>
<dbReference type="CDD" id="cd00293">
    <property type="entry name" value="USP-like"/>
    <property type="match status" value="1"/>
</dbReference>
<evidence type="ECO:0000313" key="5">
    <source>
        <dbReference type="Proteomes" id="UP000199541"/>
    </source>
</evidence>
<dbReference type="RefSeq" id="WP_035846737.1">
    <property type="nucleotide sequence ID" value="NZ_BNAB01000001.1"/>
</dbReference>
<dbReference type="AlphaFoldDB" id="A0AAN4UNY6"/>
<dbReference type="Proteomes" id="UP000199541">
    <property type="component" value="Unassembled WGS sequence"/>
</dbReference>
<reference evidence="4 5" key="2">
    <citation type="submission" date="2016-10" db="EMBL/GenBank/DDBJ databases">
        <authorList>
            <person name="Varghese N."/>
            <person name="Submissions S."/>
        </authorList>
    </citation>
    <scope>NUCLEOTIDE SEQUENCE [LARGE SCALE GENOMIC DNA]</scope>
    <source>
        <strain evidence="4 5">DSM 24802</strain>
    </source>
</reference>
<evidence type="ECO:0000313" key="3">
    <source>
        <dbReference type="EMBL" id="GHD98897.1"/>
    </source>
</evidence>
<organism evidence="3 6">
    <name type="scientific">Allgaiera indica</name>
    <dbReference type="NCBI Taxonomy" id="765699"/>
    <lineage>
        <taxon>Bacteria</taxon>
        <taxon>Pseudomonadati</taxon>
        <taxon>Pseudomonadota</taxon>
        <taxon>Alphaproteobacteria</taxon>
        <taxon>Rhodobacterales</taxon>
        <taxon>Paracoccaceae</taxon>
        <taxon>Allgaiera</taxon>
    </lineage>
</organism>
<dbReference type="EMBL" id="FNOB01000001">
    <property type="protein sequence ID" value="SDW03904.1"/>
    <property type="molecule type" value="Genomic_DNA"/>
</dbReference>
<dbReference type="SUPFAM" id="SSF52402">
    <property type="entry name" value="Adenine nucleotide alpha hydrolases-like"/>
    <property type="match status" value="2"/>
</dbReference>
<feature type="domain" description="UspA" evidence="2">
    <location>
        <begin position="156"/>
        <end position="278"/>
    </location>
</feature>
<dbReference type="EMBL" id="BNAB01000001">
    <property type="protein sequence ID" value="GHD98897.1"/>
    <property type="molecule type" value="Genomic_DNA"/>
</dbReference>
<proteinExistence type="inferred from homology"/>